<dbReference type="EMBL" id="CP013928">
    <property type="protein sequence ID" value="AMJ79300.1"/>
    <property type="molecule type" value="Genomic_DNA"/>
</dbReference>
<protein>
    <submittedName>
        <fullName evidence="2">Cellulose biosynthesis protein CelD</fullName>
    </submittedName>
</protein>
<evidence type="ECO:0000313" key="2">
    <source>
        <dbReference type="EMBL" id="AMJ79300.1"/>
    </source>
</evidence>
<proteinExistence type="predicted"/>
<dbReference type="Proteomes" id="UP000061468">
    <property type="component" value="Chromosome"/>
</dbReference>
<dbReference type="Pfam" id="PF13480">
    <property type="entry name" value="Acetyltransf_6"/>
    <property type="match status" value="1"/>
</dbReference>
<dbReference type="InterPro" id="IPR016181">
    <property type="entry name" value="Acyl_CoA_acyltransferase"/>
</dbReference>
<dbReference type="RefSeq" id="WP_015067647.1">
    <property type="nucleotide sequence ID" value="NZ_CP013928.1"/>
</dbReference>
<feature type="domain" description="BioF2-like acetyltransferase" evidence="1">
    <location>
        <begin position="190"/>
        <end position="332"/>
    </location>
</feature>
<evidence type="ECO:0000313" key="3">
    <source>
        <dbReference type="Proteomes" id="UP000061468"/>
    </source>
</evidence>
<reference evidence="2 3" key="1">
    <citation type="submission" date="2015-12" db="EMBL/GenBank/DDBJ databases">
        <title>Intraspecies pangenome expansion in the marine bacterium Alteromonas.</title>
        <authorList>
            <person name="Lopez-Perez M."/>
            <person name="Rodriguez-Valera F."/>
        </authorList>
    </citation>
    <scope>NUCLEOTIDE SEQUENCE [LARGE SCALE GENOMIC DNA]</scope>
    <source>
        <strain evidence="2 3">UM8</strain>
    </source>
</reference>
<name>A0AAC9AEG0_9ALTE</name>
<organism evidence="2 3">
    <name type="scientific">Alteromonas mediterranea</name>
    <dbReference type="NCBI Taxonomy" id="314275"/>
    <lineage>
        <taxon>Bacteria</taxon>
        <taxon>Pseudomonadati</taxon>
        <taxon>Pseudomonadota</taxon>
        <taxon>Gammaproteobacteria</taxon>
        <taxon>Alteromonadales</taxon>
        <taxon>Alteromonadaceae</taxon>
        <taxon>Alteromonas/Salinimonas group</taxon>
        <taxon>Alteromonas</taxon>
    </lineage>
</organism>
<gene>
    <name evidence="2" type="ORF">AV942_13865</name>
</gene>
<accession>A0AAC9AEG0</accession>
<evidence type="ECO:0000259" key="1">
    <source>
        <dbReference type="Pfam" id="PF13480"/>
    </source>
</evidence>
<dbReference type="InterPro" id="IPR038740">
    <property type="entry name" value="BioF2-like_GNAT_dom"/>
</dbReference>
<dbReference type="Gene3D" id="3.40.630.30">
    <property type="match status" value="1"/>
</dbReference>
<dbReference type="SUPFAM" id="SSF55729">
    <property type="entry name" value="Acyl-CoA N-acyltransferases (Nat)"/>
    <property type="match status" value="1"/>
</dbReference>
<sequence>MSETIPSSEIIVKSHKLNSTKQLRLLENKWTTLFNRADSAFFLSWRWIASFAHNVLDSGYTLHLTEAMHCDETVGLGFFVKTQETRNILFRYTQLYLHKTGNDALDKSWIEYNDFVLDARAPKAIRAAMWSFVISHFSDVDEFILGVSEKEVCDETSAIFKRFLVRDYLHSIGYKLPISADGDTKYKSAQTRSQIRRSIKLIEQMGITFTLSRDNKDYLSALTKLRPMHKNTWQEESGFCTDTFVKHMELLAQYNDSTELISAELSDANNVVAVLIGFVHKDTFYYYLSANETSTDNKLKYGLSLHHFVIQWCSQQGLKHYDLLAGDYRYKRSFTDNTLQFSYLFFQRPSLKTKLEHCLRGIKKGLFSKE</sequence>
<dbReference type="AlphaFoldDB" id="A0AAC9AEG0"/>